<comment type="subcellular location">
    <subcellularLocation>
        <location evidence="1">Membrane</location>
        <topology evidence="1">Multi-pass membrane protein</topology>
    </subcellularLocation>
</comment>
<organism evidence="6 7">
    <name type="scientific">Fraxinus pennsylvanica</name>
    <dbReference type="NCBI Taxonomy" id="56036"/>
    <lineage>
        <taxon>Eukaryota</taxon>
        <taxon>Viridiplantae</taxon>
        <taxon>Streptophyta</taxon>
        <taxon>Embryophyta</taxon>
        <taxon>Tracheophyta</taxon>
        <taxon>Spermatophyta</taxon>
        <taxon>Magnoliopsida</taxon>
        <taxon>eudicotyledons</taxon>
        <taxon>Gunneridae</taxon>
        <taxon>Pentapetalae</taxon>
        <taxon>asterids</taxon>
        <taxon>lamiids</taxon>
        <taxon>Lamiales</taxon>
        <taxon>Oleaceae</taxon>
        <taxon>Oleeae</taxon>
        <taxon>Fraxinus</taxon>
    </lineage>
</organism>
<dbReference type="EMBL" id="OU503043">
    <property type="protein sequence ID" value="CAI9766120.1"/>
    <property type="molecule type" value="Genomic_DNA"/>
</dbReference>
<dbReference type="PANTHER" id="PTHR12308:SF73">
    <property type="entry name" value="ANOCTAMIN"/>
    <property type="match status" value="1"/>
</dbReference>
<evidence type="ECO:0000256" key="3">
    <source>
        <dbReference type="ARBA" id="ARBA00022989"/>
    </source>
</evidence>
<dbReference type="GO" id="GO:0005254">
    <property type="term" value="F:chloride channel activity"/>
    <property type="evidence" value="ECO:0007669"/>
    <property type="project" value="TreeGrafter"/>
</dbReference>
<protein>
    <recommendedName>
        <fullName evidence="5">Anoctamin transmembrane domain-containing protein</fullName>
    </recommendedName>
</protein>
<evidence type="ECO:0000259" key="5">
    <source>
        <dbReference type="Pfam" id="PF04547"/>
    </source>
</evidence>
<dbReference type="PANTHER" id="PTHR12308">
    <property type="entry name" value="ANOCTAMIN"/>
    <property type="match status" value="1"/>
</dbReference>
<evidence type="ECO:0000256" key="1">
    <source>
        <dbReference type="ARBA" id="ARBA00004141"/>
    </source>
</evidence>
<dbReference type="AlphaFoldDB" id="A0AAD2DWR5"/>
<name>A0AAD2DWR5_9LAMI</name>
<dbReference type="Pfam" id="PF04547">
    <property type="entry name" value="Anoctamin"/>
    <property type="match status" value="1"/>
</dbReference>
<evidence type="ECO:0000256" key="2">
    <source>
        <dbReference type="ARBA" id="ARBA00022692"/>
    </source>
</evidence>
<keyword evidence="2" id="KW-0812">Transmembrane</keyword>
<evidence type="ECO:0000313" key="6">
    <source>
        <dbReference type="EMBL" id="CAI9766120.1"/>
    </source>
</evidence>
<dbReference type="GO" id="GO:0016020">
    <property type="term" value="C:membrane"/>
    <property type="evidence" value="ECO:0007669"/>
    <property type="project" value="UniProtKB-SubCell"/>
</dbReference>
<dbReference type="Proteomes" id="UP000834106">
    <property type="component" value="Chromosome 8"/>
</dbReference>
<accession>A0AAD2DWR5</accession>
<evidence type="ECO:0000313" key="7">
    <source>
        <dbReference type="Proteomes" id="UP000834106"/>
    </source>
</evidence>
<gene>
    <name evidence="6" type="ORF">FPE_LOCUS13550</name>
</gene>
<keyword evidence="7" id="KW-1185">Reference proteome</keyword>
<reference evidence="6" key="1">
    <citation type="submission" date="2023-05" db="EMBL/GenBank/DDBJ databases">
        <authorList>
            <person name="Huff M."/>
        </authorList>
    </citation>
    <scope>NUCLEOTIDE SEQUENCE</scope>
</reference>
<dbReference type="InterPro" id="IPR049452">
    <property type="entry name" value="Anoctamin_TM"/>
</dbReference>
<feature type="domain" description="Anoctamin transmembrane" evidence="5">
    <location>
        <begin position="1"/>
        <end position="53"/>
    </location>
</feature>
<keyword evidence="4" id="KW-0472">Membrane</keyword>
<sequence>MMFACAFPLAFAFATLNNLTEMRTDELKLLAMMRRPTPRADATIGAWLNIFQGGKWKISPGLGAILIMEHMLLFIKFGFSRIVPEEPAVVRAARVKNATQAAEMCSKKLLRSISGDEKILSPMKKHA</sequence>
<dbReference type="InterPro" id="IPR007632">
    <property type="entry name" value="Anoctamin"/>
</dbReference>
<evidence type="ECO:0000256" key="4">
    <source>
        <dbReference type="ARBA" id="ARBA00023136"/>
    </source>
</evidence>
<proteinExistence type="predicted"/>
<keyword evidence="3" id="KW-1133">Transmembrane helix</keyword>